<proteinExistence type="predicted"/>
<feature type="transmembrane region" description="Helical" evidence="1">
    <location>
        <begin position="28"/>
        <end position="46"/>
    </location>
</feature>
<evidence type="ECO:0000313" key="4">
    <source>
        <dbReference type="Proteomes" id="UP000238176"/>
    </source>
</evidence>
<dbReference type="AlphaFoldDB" id="A0A2T0URR0"/>
<reference evidence="3 4" key="1">
    <citation type="submission" date="2018-03" db="EMBL/GenBank/DDBJ databases">
        <title>Genomic Encyclopedia of Type Strains, Phase III (KMG-III): the genomes of soil and plant-associated and newly described type strains.</title>
        <authorList>
            <person name="Whitman W."/>
        </authorList>
    </citation>
    <scope>NUCLEOTIDE SEQUENCE [LARGE SCALE GENOMIC DNA]</scope>
    <source>
        <strain evidence="3 4">CGMCC 4.7067</strain>
    </source>
</reference>
<dbReference type="OrthoDB" id="2340043at2"/>
<keyword evidence="1" id="KW-0472">Membrane</keyword>
<sequence length="340" mass="36011">MTDTEVTEADGEPEAAERPWWRSRWLRVLSWTGTAGVVAYTLIRVLGLETGWVLVTTVAFVPYFVLAAVVAAGVQAAVRHWAALAVTGAAVIALAVVLVPRMSADEQPAAGGAEFTVMSVNLYVGQTDLGKVVDLVAEHRPDLLSVQELTPGAAEGLAELGLEELLPYSILEPDGLAVGTGLYAAHPLERIETVGRDGIFYQIGAEVDLGGEAVRFMAVHTAAPATPERIPLWEDDFEQMPRPDGGAPWVLAGDFNATLDHDNLRGLLADGYTDAADATGEGLTPTWRPIEGGYLNGIVRPPAVTLDHVLAEDGLAVLDYAVLGKDGSDHAPVLATLRLP</sequence>
<evidence type="ECO:0000313" key="3">
    <source>
        <dbReference type="EMBL" id="PRY60615.1"/>
    </source>
</evidence>
<gene>
    <name evidence="3" type="ORF">B0I28_102220</name>
</gene>
<dbReference type="InterPro" id="IPR036691">
    <property type="entry name" value="Endo/exonu/phosph_ase_sf"/>
</dbReference>
<comment type="caution">
    <text evidence="3">The sequence shown here is derived from an EMBL/GenBank/DDBJ whole genome shotgun (WGS) entry which is preliminary data.</text>
</comment>
<feature type="transmembrane region" description="Helical" evidence="1">
    <location>
        <begin position="81"/>
        <end position="99"/>
    </location>
</feature>
<keyword evidence="3" id="KW-0269">Exonuclease</keyword>
<name>A0A2T0URR0_9ACTN</name>
<keyword evidence="1" id="KW-0812">Transmembrane</keyword>
<protein>
    <submittedName>
        <fullName evidence="3">Endonuclease/exonuclease/phosphatase family metal-dependent hydrolase</fullName>
    </submittedName>
</protein>
<feature type="domain" description="Endonuclease/exonuclease/phosphatase" evidence="2">
    <location>
        <begin position="118"/>
        <end position="330"/>
    </location>
</feature>
<organism evidence="3 4">
    <name type="scientific">Glycomyces artemisiae</name>
    <dbReference type="NCBI Taxonomy" id="1076443"/>
    <lineage>
        <taxon>Bacteria</taxon>
        <taxon>Bacillati</taxon>
        <taxon>Actinomycetota</taxon>
        <taxon>Actinomycetes</taxon>
        <taxon>Glycomycetales</taxon>
        <taxon>Glycomycetaceae</taxon>
        <taxon>Glycomyces</taxon>
    </lineage>
</organism>
<accession>A0A2T0URR0</accession>
<keyword evidence="1" id="KW-1133">Transmembrane helix</keyword>
<keyword evidence="3" id="KW-0540">Nuclease</keyword>
<dbReference type="GO" id="GO:0004527">
    <property type="term" value="F:exonuclease activity"/>
    <property type="evidence" value="ECO:0007669"/>
    <property type="project" value="UniProtKB-KW"/>
</dbReference>
<keyword evidence="3" id="KW-0378">Hydrolase</keyword>
<evidence type="ECO:0000256" key="1">
    <source>
        <dbReference type="SAM" id="Phobius"/>
    </source>
</evidence>
<dbReference type="InterPro" id="IPR005135">
    <property type="entry name" value="Endo/exonuclease/phosphatase"/>
</dbReference>
<feature type="transmembrane region" description="Helical" evidence="1">
    <location>
        <begin position="52"/>
        <end position="74"/>
    </location>
</feature>
<dbReference type="Pfam" id="PF03372">
    <property type="entry name" value="Exo_endo_phos"/>
    <property type="match status" value="1"/>
</dbReference>
<dbReference type="Proteomes" id="UP000238176">
    <property type="component" value="Unassembled WGS sequence"/>
</dbReference>
<keyword evidence="4" id="KW-1185">Reference proteome</keyword>
<keyword evidence="3" id="KW-0255">Endonuclease</keyword>
<dbReference type="SUPFAM" id="SSF56219">
    <property type="entry name" value="DNase I-like"/>
    <property type="match status" value="1"/>
</dbReference>
<dbReference type="Gene3D" id="3.60.10.10">
    <property type="entry name" value="Endonuclease/exonuclease/phosphatase"/>
    <property type="match status" value="1"/>
</dbReference>
<dbReference type="GO" id="GO:0004519">
    <property type="term" value="F:endonuclease activity"/>
    <property type="evidence" value="ECO:0007669"/>
    <property type="project" value="UniProtKB-KW"/>
</dbReference>
<dbReference type="EMBL" id="PVTJ01000002">
    <property type="protein sequence ID" value="PRY60615.1"/>
    <property type="molecule type" value="Genomic_DNA"/>
</dbReference>
<evidence type="ECO:0000259" key="2">
    <source>
        <dbReference type="Pfam" id="PF03372"/>
    </source>
</evidence>
<dbReference type="RefSeq" id="WP_106362819.1">
    <property type="nucleotide sequence ID" value="NZ_PVTJ01000002.1"/>
</dbReference>